<dbReference type="Gene3D" id="3.30.450.40">
    <property type="match status" value="1"/>
</dbReference>
<dbReference type="PROSITE" id="PS00107">
    <property type="entry name" value="PROTEIN_KINASE_ATP"/>
    <property type="match status" value="1"/>
</dbReference>
<dbReference type="InterPro" id="IPR038538">
    <property type="entry name" value="MTERF_sf"/>
</dbReference>
<dbReference type="InterPro" id="IPR001245">
    <property type="entry name" value="Ser-Thr/Tyr_kinase_cat_dom"/>
</dbReference>
<evidence type="ECO:0000256" key="1">
    <source>
        <dbReference type="PROSITE-ProRule" id="PRU10141"/>
    </source>
</evidence>
<dbReference type="PROSITE" id="PS00109">
    <property type="entry name" value="PROTEIN_KINASE_TYR"/>
    <property type="match status" value="1"/>
</dbReference>
<proteinExistence type="predicted"/>
<dbReference type="PROSITE" id="PS50011">
    <property type="entry name" value="PROTEIN_KINASE_DOM"/>
    <property type="match status" value="1"/>
</dbReference>
<keyword evidence="5" id="KW-1185">Reference proteome</keyword>
<organism evidence="4 5">
    <name type="scientific">Chlorella ohadii</name>
    <dbReference type="NCBI Taxonomy" id="2649997"/>
    <lineage>
        <taxon>Eukaryota</taxon>
        <taxon>Viridiplantae</taxon>
        <taxon>Chlorophyta</taxon>
        <taxon>core chlorophytes</taxon>
        <taxon>Trebouxiophyceae</taxon>
        <taxon>Chlorellales</taxon>
        <taxon>Chlorellaceae</taxon>
        <taxon>Chlorella clade</taxon>
        <taxon>Chlorella</taxon>
    </lineage>
</organism>
<feature type="region of interest" description="Disordered" evidence="2">
    <location>
        <begin position="453"/>
        <end position="538"/>
    </location>
</feature>
<dbReference type="PANTHER" id="PTHR44329:SF214">
    <property type="entry name" value="PROTEIN KINASE DOMAIN-CONTAINING PROTEIN"/>
    <property type="match status" value="1"/>
</dbReference>
<evidence type="ECO:0000313" key="4">
    <source>
        <dbReference type="EMBL" id="KAI7844751.1"/>
    </source>
</evidence>
<evidence type="ECO:0000259" key="3">
    <source>
        <dbReference type="PROSITE" id="PS50011"/>
    </source>
</evidence>
<dbReference type="SUPFAM" id="SSF56112">
    <property type="entry name" value="Protein kinase-like (PK-like)"/>
    <property type="match status" value="1"/>
</dbReference>
<feature type="region of interest" description="Disordered" evidence="2">
    <location>
        <begin position="1"/>
        <end position="70"/>
    </location>
</feature>
<dbReference type="Gene3D" id="3.30.200.20">
    <property type="entry name" value="Phosphorylase Kinase, domain 1"/>
    <property type="match status" value="1"/>
</dbReference>
<name>A0AAD5DXD8_9CHLO</name>
<dbReference type="Gene3D" id="1.10.510.10">
    <property type="entry name" value="Transferase(Phosphotransferase) domain 1"/>
    <property type="match status" value="1"/>
</dbReference>
<feature type="compositionally biased region" description="Low complexity" evidence="2">
    <location>
        <begin position="13"/>
        <end position="24"/>
    </location>
</feature>
<feature type="region of interest" description="Disordered" evidence="2">
    <location>
        <begin position="857"/>
        <end position="912"/>
    </location>
</feature>
<gene>
    <name evidence="4" type="ORF">COHA_001634</name>
</gene>
<feature type="compositionally biased region" description="Polar residues" evidence="2">
    <location>
        <begin position="25"/>
        <end position="46"/>
    </location>
</feature>
<dbReference type="GO" id="GO:0004674">
    <property type="term" value="F:protein serine/threonine kinase activity"/>
    <property type="evidence" value="ECO:0007669"/>
    <property type="project" value="TreeGrafter"/>
</dbReference>
<dbReference type="Pfam" id="PF07714">
    <property type="entry name" value="PK_Tyr_Ser-Thr"/>
    <property type="match status" value="1"/>
</dbReference>
<dbReference type="InterPro" id="IPR051681">
    <property type="entry name" value="Ser/Thr_Kinases-Pseudokinases"/>
</dbReference>
<dbReference type="GO" id="GO:0005524">
    <property type="term" value="F:ATP binding"/>
    <property type="evidence" value="ECO:0007669"/>
    <property type="project" value="UniProtKB-UniRule"/>
</dbReference>
<dbReference type="Proteomes" id="UP001205105">
    <property type="component" value="Unassembled WGS sequence"/>
</dbReference>
<dbReference type="Gene3D" id="1.25.70.10">
    <property type="entry name" value="Transcription termination factor 3, mitochondrial"/>
    <property type="match status" value="1"/>
</dbReference>
<comment type="caution">
    <text evidence="4">The sequence shown here is derived from an EMBL/GenBank/DDBJ whole genome shotgun (WGS) entry which is preliminary data.</text>
</comment>
<accession>A0AAD5DXD8</accession>
<protein>
    <recommendedName>
        <fullName evidence="3">Protein kinase domain-containing protein</fullName>
    </recommendedName>
</protein>
<feature type="compositionally biased region" description="Basic and acidic residues" evidence="2">
    <location>
        <begin position="469"/>
        <end position="482"/>
    </location>
</feature>
<keyword evidence="1" id="KW-0067">ATP-binding</keyword>
<keyword evidence="1" id="KW-0547">Nucleotide-binding</keyword>
<sequence>MGCLHSKQQRLQAAPLPAVPSSASGTTPQRTPDTEITITGSASSPSDGKPAAGTRAGSATALTQPSSTASLDSRFEHIIEGAKELFQAPTARITLLEGQKRTMWFQSVGGLQPHEPLIVWDTSRDSRFRGSQLVPWPPLTHFYAAVPMLSVDGQVVGSLEVLDGTPKAHQADAAGALCFLASMAARELELEQGDQREQRSRGETALLVRNHTLRALLRFTEPALLCNVVQKGWPIVWANAQLMQTIGLSERTLLSSGGFWDLFSSAADGDSSARADWGIRERQPFVLTVAGGACTHLRLEFRPATANHLSSVAPRQGDVAFAEGMDEGVAEALDIQLYFAVAREAASPPAAADSTSWAASPSLAAATADQAWAGGSGRGGLLLLAQAGGQGGCSAGLGPGMAAHTPQSRLGSAAQQQLDSEQGQQALNLSAQQQEQRHELVEQQQQALRSLDDAQGAARLAQQAQHGRQQAELDSREEEERQGSSLPQISMAAQAAQQQAQQQQHQPPQQHQAQQARHVQQMQQSPHAQQVQRAQQAQQAQQPNYGLLVEAQQRQLQQHRLGLGPLSEGGLAASSAADMMEAPEGLADIKLGRLLGRGSFGEVHRATWQGADVAVKIVKCWADPNAAELAGPMLEGLLRQTFAYGVKHAEVPERRTAEASTCAGRVYQQYANHGTLADAIECGWLRHRDGPQAGQPNMPHILKTTLEVASALAYLHSHGIVHGDLSGSNVFLVGMTQRQPGSRPFVAKVGDFGLSRLMDHGQLTTSTCGIVTNMPLELISRGLPTSAVDVFSFGVLCHEMLTGQRAWAGRSLMQILFARTEARQQLHVPDHCPPGYREDHLHRPPFADIVKSLAHRRPQPGAVAAAAQAAGQQQPDGSSSPAAKGRDSNDDAISDSSPRRPGRPSIISRDSEKDIAAARQRLQAYLQQQGGISGAQAAELAGELSVKLGAAADQLAPPPLQWFSNRGMQIVKAAQLLACIHDRDASYIRQWPTWQPVFEATWQLADSYLAAYQQQCKAAKQRPLKGSRSMAVMLSSQPARYQLLRAADFPSKLMLVQQQLGLTDAEAGQLVAAGLDCTGSKTTTAATLQWLVSFAGSREAATSMLRGAPSLLNCPAATLDNKAAALQAAWAGTLQLEQVRQLVQQFPAVLMNDSCRYAPSADVLRSWYLQPRELLAVLRKAPKLLAAPGASLQANERWMTGPPLSLSRQQFLALVRAAPQSFRMNLAAPLTQHKLAFLTQVGSVPLERALSESHLGYLKSGLTALAGRYFLLTEHSVPLPRHKDGGVLLGYAVDSLPRLLRRMRLRDSQQRLPADDAAGVAYIDQWLAAWPETDSGRQWAQVPHATSDA</sequence>
<dbReference type="InterPro" id="IPR017441">
    <property type="entry name" value="Protein_kinase_ATP_BS"/>
</dbReference>
<feature type="compositionally biased region" description="Low complexity" evidence="2">
    <location>
        <begin position="453"/>
        <end position="468"/>
    </location>
</feature>
<dbReference type="EMBL" id="JADXDR010000024">
    <property type="protein sequence ID" value="KAI7844751.1"/>
    <property type="molecule type" value="Genomic_DNA"/>
</dbReference>
<feature type="compositionally biased region" description="Low complexity" evidence="2">
    <location>
        <begin position="492"/>
        <end position="538"/>
    </location>
</feature>
<dbReference type="InterPro" id="IPR000719">
    <property type="entry name" value="Prot_kinase_dom"/>
</dbReference>
<dbReference type="SUPFAM" id="SSF55781">
    <property type="entry name" value="GAF domain-like"/>
    <property type="match status" value="1"/>
</dbReference>
<feature type="compositionally biased region" description="Low complexity" evidence="2">
    <location>
        <begin position="859"/>
        <end position="883"/>
    </location>
</feature>
<dbReference type="InterPro" id="IPR029016">
    <property type="entry name" value="GAF-like_dom_sf"/>
</dbReference>
<reference evidence="4" key="1">
    <citation type="submission" date="2020-11" db="EMBL/GenBank/DDBJ databases">
        <title>Chlorella ohadii genome sequencing and assembly.</title>
        <authorList>
            <person name="Murik O."/>
            <person name="Treves H."/>
            <person name="Kedem I."/>
            <person name="Shotland Y."/>
            <person name="Kaplan A."/>
        </authorList>
    </citation>
    <scope>NUCLEOTIDE SEQUENCE</scope>
    <source>
        <strain evidence="4">1</strain>
    </source>
</reference>
<dbReference type="PANTHER" id="PTHR44329">
    <property type="entry name" value="SERINE/THREONINE-PROTEIN KINASE TNNI3K-RELATED"/>
    <property type="match status" value="1"/>
</dbReference>
<dbReference type="InterPro" id="IPR011009">
    <property type="entry name" value="Kinase-like_dom_sf"/>
</dbReference>
<evidence type="ECO:0000313" key="5">
    <source>
        <dbReference type="Proteomes" id="UP001205105"/>
    </source>
</evidence>
<feature type="compositionally biased region" description="Polar residues" evidence="2">
    <location>
        <begin position="60"/>
        <end position="70"/>
    </location>
</feature>
<feature type="compositionally biased region" description="Polar residues" evidence="2">
    <location>
        <begin position="405"/>
        <end position="422"/>
    </location>
</feature>
<feature type="domain" description="Protein kinase" evidence="3">
    <location>
        <begin position="589"/>
        <end position="858"/>
    </location>
</feature>
<evidence type="ECO:0000256" key="2">
    <source>
        <dbReference type="SAM" id="MobiDB-lite"/>
    </source>
</evidence>
<dbReference type="InterPro" id="IPR008266">
    <property type="entry name" value="Tyr_kinase_AS"/>
</dbReference>
<feature type="region of interest" description="Disordered" evidence="2">
    <location>
        <begin position="397"/>
        <end position="422"/>
    </location>
</feature>
<feature type="binding site" evidence="1">
    <location>
        <position position="616"/>
    </location>
    <ligand>
        <name>ATP</name>
        <dbReference type="ChEBI" id="CHEBI:30616"/>
    </ligand>
</feature>